<reference evidence="1" key="1">
    <citation type="submission" date="2024-08" db="EMBL/GenBank/DDBJ databases">
        <title>Phylogenomic analyses of a clade within the roseobacter group suggest taxonomic reassignments of species of the genera Aestuariivita, Citreicella, Loktanella, Nautella, Pelagibaca, Ruegeria, Thalassobius, Thiobacimonas and Tropicibacter, and the proposal o.</title>
        <authorList>
            <person name="Jeon C.O."/>
        </authorList>
    </citation>
    <scope>NUCLEOTIDE SEQUENCE</scope>
    <source>
        <strain evidence="1">SS1-5</strain>
        <plasmid evidence="1">pSS1-5</plasmid>
    </source>
</reference>
<evidence type="ECO:0000313" key="1">
    <source>
        <dbReference type="EMBL" id="WZU65633.1"/>
    </source>
</evidence>
<keyword evidence="1" id="KW-0614">Plasmid</keyword>
<sequence length="113" mass="12370">MDAYGQDGDRRDTFSQSGYISAKFFVEALLELDASSIDRASVSAAIRGITNAEFDLLCAPYYVGDADRHMPNHAGRMVSYTGGAFEVVRDCYDIESSYLDPIRAQEAALGITQ</sequence>
<accession>A0AAN0M9L8</accession>
<dbReference type="InterPro" id="IPR028082">
    <property type="entry name" value="Peripla_BP_I"/>
</dbReference>
<dbReference type="Gene3D" id="3.40.50.2300">
    <property type="match status" value="1"/>
</dbReference>
<dbReference type="Proteomes" id="UP001470809">
    <property type="component" value="Plasmid pSS1-5"/>
</dbReference>
<gene>
    <name evidence="1" type="ORF">AABB31_00480</name>
</gene>
<proteinExistence type="predicted"/>
<organism evidence="1 2">
    <name type="scientific">Yoonia rhodophyticola</name>
    <dbReference type="NCBI Taxonomy" id="3137370"/>
    <lineage>
        <taxon>Bacteria</taxon>
        <taxon>Pseudomonadati</taxon>
        <taxon>Pseudomonadota</taxon>
        <taxon>Alphaproteobacteria</taxon>
        <taxon>Rhodobacterales</taxon>
        <taxon>Paracoccaceae</taxon>
        <taxon>Yoonia</taxon>
    </lineage>
</organism>
<dbReference type="AlphaFoldDB" id="A0AAN0M9L8"/>
<name>A0AAN0M9L8_9RHOB</name>
<evidence type="ECO:0000313" key="2">
    <source>
        <dbReference type="Proteomes" id="UP001470809"/>
    </source>
</evidence>
<keyword evidence="2" id="KW-1185">Reference proteome</keyword>
<protein>
    <submittedName>
        <fullName evidence="1">Uncharacterized protein</fullName>
    </submittedName>
</protein>
<dbReference type="RefSeq" id="WP_342074975.1">
    <property type="nucleotide sequence ID" value="NZ_CP151764.2"/>
</dbReference>
<dbReference type="SUPFAM" id="SSF53822">
    <property type="entry name" value="Periplasmic binding protein-like I"/>
    <property type="match status" value="1"/>
</dbReference>
<geneLocation type="plasmid" evidence="1 2">
    <name>pSS1-5</name>
</geneLocation>
<dbReference type="KEGG" id="yrh:AABB31_00480"/>
<dbReference type="EMBL" id="CP151764">
    <property type="protein sequence ID" value="WZU65633.1"/>
    <property type="molecule type" value="Genomic_DNA"/>
</dbReference>